<name>A0A0U2ZAD1_9BACL</name>
<protein>
    <recommendedName>
        <fullName evidence="1">Knr4/Smi1-like domain-containing protein</fullName>
    </recommendedName>
</protein>
<gene>
    <name evidence="2" type="ORF">AUC31_01920</name>
</gene>
<dbReference type="InterPro" id="IPR018958">
    <property type="entry name" value="Knr4/Smi1-like_dom"/>
</dbReference>
<accession>A0A0U2ZAD1</accession>
<dbReference type="EMBL" id="CP013659">
    <property type="protein sequence ID" value="ALS74085.1"/>
    <property type="molecule type" value="Genomic_DNA"/>
</dbReference>
<dbReference type="Pfam" id="PF09346">
    <property type="entry name" value="SMI1_KNR4"/>
    <property type="match status" value="1"/>
</dbReference>
<dbReference type="AlphaFoldDB" id="A0A0U2ZAD1"/>
<dbReference type="RefSeq" id="WP_058380793.1">
    <property type="nucleotide sequence ID" value="NZ_CP013659.2"/>
</dbReference>
<dbReference type="SUPFAM" id="SSF160631">
    <property type="entry name" value="SMI1/KNR4-like"/>
    <property type="match status" value="1"/>
</dbReference>
<evidence type="ECO:0000259" key="1">
    <source>
        <dbReference type="SMART" id="SM00860"/>
    </source>
</evidence>
<dbReference type="InterPro" id="IPR037883">
    <property type="entry name" value="Knr4/Smi1-like_sf"/>
</dbReference>
<proteinExistence type="predicted"/>
<dbReference type="KEGG" id="prt:AUC31_01920"/>
<keyword evidence="3" id="KW-1185">Reference proteome</keyword>
<dbReference type="Proteomes" id="UP000067683">
    <property type="component" value="Chromosome"/>
</dbReference>
<organism evidence="2 3">
    <name type="scientific">Planococcus rifietoensis</name>
    <dbReference type="NCBI Taxonomy" id="200991"/>
    <lineage>
        <taxon>Bacteria</taxon>
        <taxon>Bacillati</taxon>
        <taxon>Bacillota</taxon>
        <taxon>Bacilli</taxon>
        <taxon>Bacillales</taxon>
        <taxon>Caryophanaceae</taxon>
        <taxon>Planococcus</taxon>
    </lineage>
</organism>
<reference evidence="2" key="1">
    <citation type="submission" date="2016-01" db="EMBL/GenBank/DDBJ databases">
        <title>Complete genome of Planococcus rifietoensis type strain M8.</title>
        <authorList>
            <person name="See-Too W.S."/>
        </authorList>
    </citation>
    <scope>NUCLEOTIDE SEQUENCE [LARGE SCALE GENOMIC DNA]</scope>
    <source>
        <strain evidence="2">M8</strain>
    </source>
</reference>
<evidence type="ECO:0000313" key="3">
    <source>
        <dbReference type="Proteomes" id="UP000067683"/>
    </source>
</evidence>
<feature type="domain" description="Knr4/Smi1-like" evidence="1">
    <location>
        <begin position="40"/>
        <end position="152"/>
    </location>
</feature>
<dbReference type="SMART" id="SM00860">
    <property type="entry name" value="SMI1_KNR4"/>
    <property type="match status" value="1"/>
</dbReference>
<sequence length="174" mass="20238">MSKIKTTLETLKKRLDSNNLLEVQQEDGYIEKVEMIFNPPATEDDLQKLPFSVPKDYEEFLRLHHGGLIFNSPEGGGGLKLLTVDEILEYRAIPGYEDYPANWFPVAYGYDGCYLIITDKKVGRGYLFWMETGNDFEDDMFLGMNFEDFLENIIMAQGSKFWEWGFRIPPTFNF</sequence>
<dbReference type="Gene3D" id="3.40.1580.10">
    <property type="entry name" value="SMI1/KNR4-like"/>
    <property type="match status" value="1"/>
</dbReference>
<evidence type="ECO:0000313" key="2">
    <source>
        <dbReference type="EMBL" id="ALS74085.1"/>
    </source>
</evidence>